<dbReference type="EMBL" id="FNQG01000002">
    <property type="protein sequence ID" value="SDZ74012.1"/>
    <property type="molecule type" value="Genomic_DNA"/>
</dbReference>
<evidence type="ECO:0000313" key="5">
    <source>
        <dbReference type="Proteomes" id="UP000183843"/>
    </source>
</evidence>
<accession>A0A1I0VQR1</accession>
<protein>
    <recommendedName>
        <fullName evidence="1">Phage-Barnase-EndoU-ColicinE5/D-RelE like nuclease 4 domain-containing protein</fullName>
    </recommendedName>
</protein>
<gene>
    <name evidence="3" type="ORF">SAMN05216587_101864</name>
    <name evidence="2" type="ORF">SAMN05660648_00221</name>
</gene>
<evidence type="ECO:0000259" key="1">
    <source>
        <dbReference type="Pfam" id="PF18813"/>
    </source>
</evidence>
<evidence type="ECO:0000313" key="2">
    <source>
        <dbReference type="EMBL" id="SDZ74012.1"/>
    </source>
</evidence>
<dbReference type="EMBL" id="FOJX01000001">
    <property type="protein sequence ID" value="SFA78749.1"/>
    <property type="molecule type" value="Genomic_DNA"/>
</dbReference>
<dbReference type="OrthoDB" id="2053316at2"/>
<dbReference type="Pfam" id="PF18813">
    <property type="entry name" value="PBECR4"/>
    <property type="match status" value="1"/>
</dbReference>
<evidence type="ECO:0000313" key="3">
    <source>
        <dbReference type="EMBL" id="SFA78749.1"/>
    </source>
</evidence>
<dbReference type="AlphaFoldDB" id="A0A1I0VQR1"/>
<dbReference type="Proteomes" id="UP000183469">
    <property type="component" value="Unassembled WGS sequence"/>
</dbReference>
<dbReference type="Proteomes" id="UP000183843">
    <property type="component" value="Unassembled WGS sequence"/>
</dbReference>
<evidence type="ECO:0000313" key="4">
    <source>
        <dbReference type="Proteomes" id="UP000183469"/>
    </source>
</evidence>
<dbReference type="RefSeq" id="WP_074670297.1">
    <property type="nucleotide sequence ID" value="NZ_FNQG01000002.1"/>
</dbReference>
<proteinExistence type="predicted"/>
<feature type="domain" description="Phage-Barnase-EndoU-ColicinE5/D-RelE like nuclease 4" evidence="1">
    <location>
        <begin position="12"/>
        <end position="186"/>
    </location>
</feature>
<organism evidence="3 5">
    <name type="scientific">Selenomonas ruminantium</name>
    <dbReference type="NCBI Taxonomy" id="971"/>
    <lineage>
        <taxon>Bacteria</taxon>
        <taxon>Bacillati</taxon>
        <taxon>Bacillota</taxon>
        <taxon>Negativicutes</taxon>
        <taxon>Selenomonadales</taxon>
        <taxon>Selenomonadaceae</taxon>
        <taxon>Selenomonas</taxon>
    </lineage>
</organism>
<reference evidence="4 5" key="1">
    <citation type="submission" date="2016-10" db="EMBL/GenBank/DDBJ databases">
        <authorList>
            <person name="de Groot N.N."/>
        </authorList>
    </citation>
    <scope>NUCLEOTIDE SEQUENCE [LARGE SCALE GENOMIC DNA]</scope>
    <source>
        <strain evidence="2 4">DSM 2872</strain>
        <strain evidence="3 5">L14</strain>
    </source>
</reference>
<sequence length="196" mass="22632">MAKYTKEDAVNILHKSAEKYNEKLSQKKFMLIYQDNLTGTVKSSVVTFKPLNFKHLTGIQSEIKPAQFFKACLKKRLSTRDFNFDRQGHAQRKLEVLPLMPEVFYNRCWLGPSINNDIYINADYYIGDTRCVLSIGIRTSSFTDVPVTLKKQSIREVVTKECKVYAIASMPLGDKEAPWSLTYCEKGFDPEKWIKL</sequence>
<dbReference type="InterPro" id="IPR041420">
    <property type="entry name" value="PBECR4"/>
</dbReference>
<name>A0A1I0VQR1_SELRU</name>